<keyword evidence="3" id="KW-1185">Reference proteome</keyword>
<dbReference type="InterPro" id="IPR028098">
    <property type="entry name" value="Glyco_trans_4-like_N"/>
</dbReference>
<dbReference type="PANTHER" id="PTHR45947">
    <property type="entry name" value="SULFOQUINOVOSYL TRANSFERASE SQD2"/>
    <property type="match status" value="1"/>
</dbReference>
<dbReference type="PANTHER" id="PTHR45947:SF3">
    <property type="entry name" value="SULFOQUINOVOSYL TRANSFERASE SQD2"/>
    <property type="match status" value="1"/>
</dbReference>
<gene>
    <name evidence="2" type="ORF">SAMN06265338_10515</name>
</gene>
<keyword evidence="2" id="KW-0808">Transferase</keyword>
<dbReference type="Gene3D" id="3.40.50.2000">
    <property type="entry name" value="Glycogen Phosphorylase B"/>
    <property type="match status" value="2"/>
</dbReference>
<dbReference type="GO" id="GO:0016757">
    <property type="term" value="F:glycosyltransferase activity"/>
    <property type="evidence" value="ECO:0007669"/>
    <property type="project" value="TreeGrafter"/>
</dbReference>
<dbReference type="Pfam" id="PF13692">
    <property type="entry name" value="Glyco_trans_1_4"/>
    <property type="match status" value="1"/>
</dbReference>
<dbReference type="AlphaFoldDB" id="A0A212RKE3"/>
<dbReference type="Proteomes" id="UP000198418">
    <property type="component" value="Unassembled WGS sequence"/>
</dbReference>
<dbReference type="CDD" id="cd03814">
    <property type="entry name" value="GT4-like"/>
    <property type="match status" value="1"/>
</dbReference>
<dbReference type="SUPFAM" id="SSF53756">
    <property type="entry name" value="UDP-Glycosyltransferase/glycogen phosphorylase"/>
    <property type="match status" value="1"/>
</dbReference>
<dbReference type="InterPro" id="IPR050194">
    <property type="entry name" value="Glycosyltransferase_grp1"/>
</dbReference>
<name>A0A212RKE3_RHOAC</name>
<evidence type="ECO:0000259" key="1">
    <source>
        <dbReference type="Pfam" id="PF13439"/>
    </source>
</evidence>
<dbReference type="OrthoDB" id="9802525at2"/>
<feature type="domain" description="Glycosyltransferase subfamily 4-like N-terminal" evidence="1">
    <location>
        <begin position="14"/>
        <end position="164"/>
    </location>
</feature>
<evidence type="ECO:0000313" key="2">
    <source>
        <dbReference type="EMBL" id="SNB72820.1"/>
    </source>
</evidence>
<sequence length="345" mass="37159">MKICIVSDAWKPQVNGVAITLANLIAAGEKLGVEFAVIGPDRFPTIAAPTYPEIRLALAGPGAVGERIRAERPDHIHIATEGPLGVAAAYWCPRNGEIFTTSYHTRFPEYVEARWPIPAAWSYAALKKFHSGGAGLMVATQTLSDELFARGFPRPMLWPRGVDENLFSPRAGLPVELASLPRPFFLYCGRLAPEKNIEAFLSLDLPGSKIVVGDGPSRAELEAKFPQAAFVGVKSRGELAPYYSAADVFVFPSRTDTFGNVMLEALACGAPVAAYPVTGPIDVITDPKIGVLDADLRAACLAALKLSRADCRAHALRYTWPESAKIFLDNVVRARADALSRKASA</sequence>
<protein>
    <submittedName>
        <fullName evidence="2">Glycosyltransferase involved in cell wall bisynthesis</fullName>
    </submittedName>
</protein>
<dbReference type="RefSeq" id="WP_088520810.1">
    <property type="nucleotide sequence ID" value="NZ_FYDG01000005.1"/>
</dbReference>
<accession>A0A212RKE3</accession>
<dbReference type="Pfam" id="PF13439">
    <property type="entry name" value="Glyco_transf_4"/>
    <property type="match status" value="1"/>
</dbReference>
<evidence type="ECO:0000313" key="3">
    <source>
        <dbReference type="Proteomes" id="UP000198418"/>
    </source>
</evidence>
<organism evidence="2 3">
    <name type="scientific">Rhodoblastus acidophilus</name>
    <name type="common">Rhodopseudomonas acidophila</name>
    <dbReference type="NCBI Taxonomy" id="1074"/>
    <lineage>
        <taxon>Bacteria</taxon>
        <taxon>Pseudomonadati</taxon>
        <taxon>Pseudomonadota</taxon>
        <taxon>Alphaproteobacteria</taxon>
        <taxon>Hyphomicrobiales</taxon>
        <taxon>Rhodoblastaceae</taxon>
        <taxon>Rhodoblastus</taxon>
    </lineage>
</organism>
<proteinExistence type="predicted"/>
<dbReference type="EMBL" id="FYDG01000005">
    <property type="protein sequence ID" value="SNB72820.1"/>
    <property type="molecule type" value="Genomic_DNA"/>
</dbReference>
<reference evidence="3" key="1">
    <citation type="submission" date="2017-06" db="EMBL/GenBank/DDBJ databases">
        <authorList>
            <person name="Varghese N."/>
            <person name="Submissions S."/>
        </authorList>
    </citation>
    <scope>NUCLEOTIDE SEQUENCE [LARGE SCALE GENOMIC DNA]</scope>
    <source>
        <strain evidence="3">DSM 137</strain>
    </source>
</reference>